<dbReference type="PANTHER" id="PTHR31157">
    <property type="entry name" value="SCP DOMAIN-CONTAINING PROTEIN"/>
    <property type="match status" value="1"/>
</dbReference>
<dbReference type="OrthoDB" id="9783944at2"/>
<keyword evidence="3" id="KW-1185">Reference proteome</keyword>
<dbReference type="EMBL" id="FOXO01000015">
    <property type="protein sequence ID" value="SFQ00456.1"/>
    <property type="molecule type" value="Genomic_DNA"/>
</dbReference>
<dbReference type="PANTHER" id="PTHR31157:SF1">
    <property type="entry name" value="SCP DOMAIN-CONTAINING PROTEIN"/>
    <property type="match status" value="1"/>
</dbReference>
<organism evidence="2 3">
    <name type="scientific">Butyrivibrio proteoclasticus</name>
    <dbReference type="NCBI Taxonomy" id="43305"/>
    <lineage>
        <taxon>Bacteria</taxon>
        <taxon>Bacillati</taxon>
        <taxon>Bacillota</taxon>
        <taxon>Clostridia</taxon>
        <taxon>Lachnospirales</taxon>
        <taxon>Lachnospiraceae</taxon>
        <taxon>Butyrivibrio</taxon>
    </lineage>
</organism>
<evidence type="ECO:0000313" key="3">
    <source>
        <dbReference type="Proteomes" id="UP000182624"/>
    </source>
</evidence>
<evidence type="ECO:0000313" key="2">
    <source>
        <dbReference type="EMBL" id="SFQ00456.1"/>
    </source>
</evidence>
<dbReference type="InterPro" id="IPR014044">
    <property type="entry name" value="CAP_dom"/>
</dbReference>
<dbReference type="Gene3D" id="3.40.33.10">
    <property type="entry name" value="CAP"/>
    <property type="match status" value="1"/>
</dbReference>
<protein>
    <submittedName>
        <fullName evidence="2">Cysteine-rich secretory protein family protein</fullName>
    </submittedName>
</protein>
<dbReference type="InterPro" id="IPR035940">
    <property type="entry name" value="CAP_sf"/>
</dbReference>
<name>A0A1I5V0H5_9FIRM</name>
<gene>
    <name evidence="2" type="ORF">SAMN04487928_1153</name>
</gene>
<feature type="domain" description="SCP" evidence="1">
    <location>
        <begin position="32"/>
        <end position="143"/>
    </location>
</feature>
<accession>A0A1I5V0H5</accession>
<proteinExistence type="predicted"/>
<dbReference type="AlphaFoldDB" id="A0A1I5V0H5"/>
<dbReference type="CDD" id="cd05379">
    <property type="entry name" value="CAP_bacterial"/>
    <property type="match status" value="1"/>
</dbReference>
<dbReference type="Pfam" id="PF00188">
    <property type="entry name" value="CAP"/>
    <property type="match status" value="1"/>
</dbReference>
<dbReference type="Proteomes" id="UP000182624">
    <property type="component" value="Unassembled WGS sequence"/>
</dbReference>
<evidence type="ECO:0000259" key="1">
    <source>
        <dbReference type="Pfam" id="PF00188"/>
    </source>
</evidence>
<dbReference type="SUPFAM" id="SSF55797">
    <property type="entry name" value="PR-1-like"/>
    <property type="match status" value="1"/>
</dbReference>
<sequence>MKIFLCGLLLTFFMSMWIFSIDSKATAEDEILSQINAAREAAGLSSLTYSEDLESAATIRAQECASSFSHLRPCGSAWYTVGYTRGENLAHAKNENQRKPENVVLAWLLSPKHKENVLRSCFTSVGVSYYSNSDGETYIACEFN</sequence>
<reference evidence="3" key="1">
    <citation type="submission" date="2016-10" db="EMBL/GenBank/DDBJ databases">
        <authorList>
            <person name="Varghese N."/>
            <person name="Submissions S."/>
        </authorList>
    </citation>
    <scope>NUCLEOTIDE SEQUENCE [LARGE SCALE GENOMIC DNA]</scope>
    <source>
        <strain evidence="3">P18</strain>
    </source>
</reference>